<dbReference type="RefSeq" id="YP_009620658.1">
    <property type="nucleotide sequence ID" value="NC_042090.1"/>
</dbReference>
<dbReference type="GeneID" id="40097311"/>
<protein>
    <submittedName>
        <fullName evidence="1">Uncharacterized protein</fullName>
    </submittedName>
</protein>
<proteinExistence type="predicted"/>
<name>A0A2H4PRP0_9CAUD</name>
<accession>A0A2H4PRP0</accession>
<dbReference type="Proteomes" id="UP000241842">
    <property type="component" value="Segment"/>
</dbReference>
<keyword evidence="2" id="KW-1185">Reference proteome</keyword>
<reference evidence="2" key="1">
    <citation type="submission" date="2017-10" db="EMBL/GenBank/DDBJ databases">
        <title>Isolation and characterization of a group of new proteus bacteriophages.</title>
        <authorList>
            <person name="Kozlova Y.N."/>
            <person name="Morozova V.V."/>
            <person name="Babkin I.V."/>
            <person name="Tikunova N.V."/>
            <person name="Bokovaya O.V."/>
            <person name="Shedko E.D."/>
        </authorList>
    </citation>
    <scope>NUCLEOTIDE SEQUENCE [LARGE SCALE GENOMIC DNA]</scope>
</reference>
<dbReference type="EMBL" id="MG030347">
    <property type="protein sequence ID" value="ATW69974.1"/>
    <property type="molecule type" value="Genomic_DNA"/>
</dbReference>
<evidence type="ECO:0000313" key="2">
    <source>
        <dbReference type="Proteomes" id="UP000241842"/>
    </source>
</evidence>
<evidence type="ECO:0000313" key="1">
    <source>
        <dbReference type="EMBL" id="ATW69974.1"/>
    </source>
</evidence>
<organism evidence="1 2">
    <name type="scientific">Proteus phage PM135</name>
    <dbReference type="NCBI Taxonomy" id="2048008"/>
    <lineage>
        <taxon>Viruses</taxon>
        <taxon>Duplodnaviria</taxon>
        <taxon>Heunggongvirae</taxon>
        <taxon>Uroviricota</taxon>
        <taxon>Caudoviricetes</taxon>
        <taxon>Demerecviridae</taxon>
        <taxon>Novosibvirus</taxon>
        <taxon>Novosibvirus PM135</taxon>
    </lineage>
</organism>
<sequence>MKPHIYSKLLNELTQTARVYKDTQQLRAQLGSTLSKYIEVEHNTGAHLMLEVTKLDTNLDIKGAKASLYKAKDGTLYIRVPFTDIINPEDKTTLLSVYPDVVGIYTTRYFGGDKFIEYHEAYELQSVIDAVCIYTKDKELANFLSILRDIVE</sequence>
<dbReference type="KEGG" id="vg:40097311"/>